<dbReference type="RefSeq" id="WP_380975484.1">
    <property type="nucleotide sequence ID" value="NZ_JBHTEF010000001.1"/>
</dbReference>
<dbReference type="PANTHER" id="PTHR46017:SF1">
    <property type="entry name" value="ALPHA-MANNOSIDASE 2C1"/>
    <property type="match status" value="1"/>
</dbReference>
<dbReference type="SUPFAM" id="SSF74650">
    <property type="entry name" value="Galactose mutarotase-like"/>
    <property type="match status" value="1"/>
</dbReference>
<dbReference type="InterPro" id="IPR011013">
    <property type="entry name" value="Gal_mutarotase_sf_dom"/>
</dbReference>
<dbReference type="InterPro" id="IPR041147">
    <property type="entry name" value="GH38_C"/>
</dbReference>
<evidence type="ECO:0000259" key="5">
    <source>
        <dbReference type="SMART" id="SM00872"/>
    </source>
</evidence>
<comment type="caution">
    <text evidence="6">The sequence shown here is derived from an EMBL/GenBank/DDBJ whole genome shotgun (WGS) entry which is preliminary data.</text>
</comment>
<comment type="similarity">
    <text evidence="1">Belongs to the glycosyl hydrolase 38 family.</text>
</comment>
<evidence type="ECO:0000256" key="1">
    <source>
        <dbReference type="ARBA" id="ARBA00009792"/>
    </source>
</evidence>
<sequence length="1011" mass="110503">MNESHARLTVDRIDRLVHDRIVPAVNAHAIPVDVLRWDAPGEPVPFAEAVRADYRPSEPGEAWGAPWSTTWFRLETTVPATWRAEDGLVELAVDLGFTRANPGFQAEGTAWDADGRIIKGIQPRNAHVPVRAIAGQRVVVYVEAAGNPDLARSGAESFLPTGLGRRETAGSACQYRRGDFLLTQRDETVWSLLQDLRALRGLVDVLPADRPRRSRVLEAMDAMLALVDPHDVGSTAEAGRSALRPALASPAAASAHAVVATGHAHIDSAWLWPLRETRRKVARTYSNVLSLMEEYPDLVYACPAAQHLSWIESDYPELFARVRAAVQEGRFVLVGGMWVESDTNMPSGESLVRQFVEGKQYMREKFGVETHEVWLPDSFGFSAAFPQIARQAGCGWFLSQKLSWNDTNRMPHHSFLWEGIDGSRVYAHFPPVDTYNSDLSAADLDRAERQFTSPERANTSLVPFGYGDGGGGPTREMMEAARRTADLEGSPRVSVGTPAAFFTASEAADPRPPVWSGELYLELHRGVFTSQADTKRGNRRSEALLHEAELWAATACVRRGAPYPYDRLADLWRTVLLGQFHDILPGSAIGWVYDEFKQKYAQIERDTEEITASALGSLCGVGDTGAPSVMASANSTPFPAAGVPAGGVGAAVPPASRTVAVEDAAGWTLDNGEVRVHVGRDGAIDSLVHVALGREVVPDGEKAGVPQLFRDNPAKWDAWDLDPIAAGTGRPLLGADAVWLDGGSAEPTVRVERTFGDSALSQSISLVPGRAQVDVSCDVDWHESEHLLKIAYPVDIRSDHFASEIQFGHLNRPLHTNTSWDEARFEVCAHRWVYIDEPGFGVGIVNDSTYGHDVTKADSGRAAVIRQSLLRAPKYPDPDADQGRHRFRTRIVVGEGLEDVIAAGYEVNCPPRLVEAAGPVEPLVRPENELGCAVLDTVKLAQDRSGDVILRVYEALGGRARIRLHVSEEIARAALTDLLEREERALDVEGDSVVLGLRPLQVATVRLSWRR</sequence>
<evidence type="ECO:0000256" key="2">
    <source>
        <dbReference type="ARBA" id="ARBA00022723"/>
    </source>
</evidence>
<dbReference type="Proteomes" id="UP001596527">
    <property type="component" value="Unassembled WGS sequence"/>
</dbReference>
<dbReference type="Pfam" id="PF07748">
    <property type="entry name" value="Glyco_hydro_38C"/>
    <property type="match status" value="1"/>
</dbReference>
<keyword evidence="4" id="KW-0326">Glycosidase</keyword>
<proteinExistence type="inferred from homology"/>
<feature type="domain" description="Glycoside hydrolase family 38 central" evidence="5">
    <location>
        <begin position="522"/>
        <end position="600"/>
    </location>
</feature>
<dbReference type="Gene3D" id="1.20.1270.50">
    <property type="entry name" value="Glycoside hydrolase family 38, central domain"/>
    <property type="match status" value="1"/>
</dbReference>
<dbReference type="InterPro" id="IPR015341">
    <property type="entry name" value="Glyco_hydro_38_cen"/>
</dbReference>
<name>A0ABW2SNW6_9ACTO</name>
<dbReference type="InterPro" id="IPR054723">
    <property type="entry name" value="Ams1-like_N"/>
</dbReference>
<evidence type="ECO:0000256" key="4">
    <source>
        <dbReference type="ARBA" id="ARBA00023295"/>
    </source>
</evidence>
<keyword evidence="3" id="KW-0378">Hydrolase</keyword>
<dbReference type="Pfam" id="PF09261">
    <property type="entry name" value="Alpha-mann_mid"/>
    <property type="match status" value="1"/>
</dbReference>
<dbReference type="CDD" id="cd10789">
    <property type="entry name" value="GH38N_AMII_ER_cytosolic"/>
    <property type="match status" value="1"/>
</dbReference>
<dbReference type="EMBL" id="JBHTEF010000001">
    <property type="protein sequence ID" value="MFC7581836.1"/>
    <property type="molecule type" value="Genomic_DNA"/>
</dbReference>
<dbReference type="Gene3D" id="3.20.110.10">
    <property type="entry name" value="Glycoside hydrolase 38, N terminal domain"/>
    <property type="match status" value="1"/>
</dbReference>
<dbReference type="InterPro" id="IPR028995">
    <property type="entry name" value="Glyco_hydro_57/38_cen_sf"/>
</dbReference>
<protein>
    <submittedName>
        <fullName evidence="6">Alpha-mannosidase</fullName>
    </submittedName>
</protein>
<dbReference type="InterPro" id="IPR037094">
    <property type="entry name" value="Glyco_hydro_38_cen_sf"/>
</dbReference>
<organism evidence="6 7">
    <name type="scientific">Schaalia naturae</name>
    <dbReference type="NCBI Taxonomy" id="635203"/>
    <lineage>
        <taxon>Bacteria</taxon>
        <taxon>Bacillati</taxon>
        <taxon>Actinomycetota</taxon>
        <taxon>Actinomycetes</taxon>
        <taxon>Actinomycetales</taxon>
        <taxon>Actinomycetaceae</taxon>
        <taxon>Schaalia</taxon>
    </lineage>
</organism>
<dbReference type="InterPro" id="IPR011330">
    <property type="entry name" value="Glyco_hydro/deAcase_b/a-brl"/>
</dbReference>
<dbReference type="InterPro" id="IPR027291">
    <property type="entry name" value="Glyco_hydro_38_N_sf"/>
</dbReference>
<gene>
    <name evidence="6" type="ORF">ACFQWG_11585</name>
</gene>
<keyword evidence="7" id="KW-1185">Reference proteome</keyword>
<dbReference type="SMART" id="SM00872">
    <property type="entry name" value="Alpha-mann_mid"/>
    <property type="match status" value="1"/>
</dbReference>
<dbReference type="SUPFAM" id="SSF88713">
    <property type="entry name" value="Glycoside hydrolase/deacetylase"/>
    <property type="match status" value="1"/>
</dbReference>
<dbReference type="Pfam" id="PF22907">
    <property type="entry name" value="Ams1-like_1st"/>
    <property type="match status" value="1"/>
</dbReference>
<evidence type="ECO:0000256" key="3">
    <source>
        <dbReference type="ARBA" id="ARBA00022801"/>
    </source>
</evidence>
<keyword evidence="2" id="KW-0479">Metal-binding</keyword>
<accession>A0ABW2SNW6</accession>
<dbReference type="InterPro" id="IPR011682">
    <property type="entry name" value="Glyco_hydro_38_C"/>
</dbReference>
<reference evidence="7" key="1">
    <citation type="journal article" date="2019" name="Int. J. Syst. Evol. Microbiol.">
        <title>The Global Catalogue of Microorganisms (GCM) 10K type strain sequencing project: providing services to taxonomists for standard genome sequencing and annotation.</title>
        <authorList>
            <consortium name="The Broad Institute Genomics Platform"/>
            <consortium name="The Broad Institute Genome Sequencing Center for Infectious Disease"/>
            <person name="Wu L."/>
            <person name="Ma J."/>
        </authorList>
    </citation>
    <scope>NUCLEOTIDE SEQUENCE [LARGE SCALE GENOMIC DNA]</scope>
    <source>
        <strain evidence="7">CCUG 56698</strain>
    </source>
</reference>
<dbReference type="Pfam" id="PF01074">
    <property type="entry name" value="Glyco_hydro_38N"/>
    <property type="match status" value="1"/>
</dbReference>
<dbReference type="SUPFAM" id="SSF88688">
    <property type="entry name" value="Families 57/38 glycoside transferase middle domain"/>
    <property type="match status" value="1"/>
</dbReference>
<evidence type="ECO:0000313" key="7">
    <source>
        <dbReference type="Proteomes" id="UP001596527"/>
    </source>
</evidence>
<dbReference type="PANTHER" id="PTHR46017">
    <property type="entry name" value="ALPHA-MANNOSIDASE 2C1"/>
    <property type="match status" value="1"/>
</dbReference>
<dbReference type="InterPro" id="IPR000602">
    <property type="entry name" value="Glyco_hydro_38_N"/>
</dbReference>
<dbReference type="Gene3D" id="2.70.98.30">
    <property type="entry name" value="Golgi alpha-mannosidase II, domain 4"/>
    <property type="match status" value="1"/>
</dbReference>
<dbReference type="Pfam" id="PF17677">
    <property type="entry name" value="Glyco_hydro38C2"/>
    <property type="match status" value="1"/>
</dbReference>
<evidence type="ECO:0000313" key="6">
    <source>
        <dbReference type="EMBL" id="MFC7581836.1"/>
    </source>
</evidence>